<comment type="caution">
    <text evidence="4">The sequence shown here is derived from an EMBL/GenBank/DDBJ whole genome shotgun (WGS) entry which is preliminary data.</text>
</comment>
<evidence type="ECO:0000313" key="4">
    <source>
        <dbReference type="EMBL" id="CAE7371500.1"/>
    </source>
</evidence>
<feature type="region of interest" description="Disordered" evidence="2">
    <location>
        <begin position="513"/>
        <end position="533"/>
    </location>
</feature>
<dbReference type="EMBL" id="CAJNDS010002205">
    <property type="protein sequence ID" value="CAE7371500.1"/>
    <property type="molecule type" value="Genomic_DNA"/>
</dbReference>
<dbReference type="GO" id="GO:0015074">
    <property type="term" value="P:DNA integration"/>
    <property type="evidence" value="ECO:0007669"/>
    <property type="project" value="InterPro"/>
</dbReference>
<dbReference type="OrthoDB" id="433199at2759"/>
<feature type="coiled-coil region" evidence="1">
    <location>
        <begin position="75"/>
        <end position="116"/>
    </location>
</feature>
<dbReference type="PROSITE" id="PS50994">
    <property type="entry name" value="INTEGRASE"/>
    <property type="match status" value="1"/>
</dbReference>
<evidence type="ECO:0000259" key="3">
    <source>
        <dbReference type="PROSITE" id="PS50994"/>
    </source>
</evidence>
<dbReference type="InterPro" id="IPR012337">
    <property type="entry name" value="RNaseH-like_sf"/>
</dbReference>
<feature type="domain" description="Integrase catalytic" evidence="3">
    <location>
        <begin position="1242"/>
        <end position="1427"/>
    </location>
</feature>
<dbReference type="Gene3D" id="3.30.420.10">
    <property type="entry name" value="Ribonuclease H-like superfamily/Ribonuclease H"/>
    <property type="match status" value="1"/>
</dbReference>
<dbReference type="InterPro" id="IPR013103">
    <property type="entry name" value="RVT_2"/>
</dbReference>
<feature type="compositionally biased region" description="Basic and acidic residues" evidence="2">
    <location>
        <begin position="1576"/>
        <end position="1586"/>
    </location>
</feature>
<dbReference type="SUPFAM" id="SSF53098">
    <property type="entry name" value="Ribonuclease H-like"/>
    <property type="match status" value="1"/>
</dbReference>
<dbReference type="Proteomes" id="UP000604046">
    <property type="component" value="Unassembled WGS sequence"/>
</dbReference>
<keyword evidence="5" id="KW-1185">Reference proteome</keyword>
<keyword evidence="1" id="KW-0175">Coiled coil</keyword>
<organism evidence="4 5">
    <name type="scientific">Symbiodinium natans</name>
    <dbReference type="NCBI Taxonomy" id="878477"/>
    <lineage>
        <taxon>Eukaryota</taxon>
        <taxon>Sar</taxon>
        <taxon>Alveolata</taxon>
        <taxon>Dinophyceae</taxon>
        <taxon>Suessiales</taxon>
        <taxon>Symbiodiniaceae</taxon>
        <taxon>Symbiodinium</taxon>
    </lineage>
</organism>
<accession>A0A812PQT6</accession>
<evidence type="ECO:0000256" key="2">
    <source>
        <dbReference type="SAM" id="MobiDB-lite"/>
    </source>
</evidence>
<dbReference type="InterPro" id="IPR001584">
    <property type="entry name" value="Integrase_cat-core"/>
</dbReference>
<dbReference type="Pfam" id="PF07727">
    <property type="entry name" value="RVT_2"/>
    <property type="match status" value="1"/>
</dbReference>
<proteinExistence type="predicted"/>
<dbReference type="InterPro" id="IPR036397">
    <property type="entry name" value="RNaseH_sf"/>
</dbReference>
<feature type="region of interest" description="Disordered" evidence="2">
    <location>
        <begin position="207"/>
        <end position="228"/>
    </location>
</feature>
<gene>
    <name evidence="4" type="primary">RE1</name>
    <name evidence="4" type="ORF">SNAT2548_LOCUS20280</name>
</gene>
<reference evidence="4" key="1">
    <citation type="submission" date="2021-02" db="EMBL/GenBank/DDBJ databases">
        <authorList>
            <person name="Dougan E. K."/>
            <person name="Rhodes N."/>
            <person name="Thang M."/>
            <person name="Chan C."/>
        </authorList>
    </citation>
    <scope>NUCLEOTIDE SEQUENCE</scope>
</reference>
<protein>
    <submittedName>
        <fullName evidence="4">RE1 protein</fullName>
    </submittedName>
</protein>
<name>A0A812PQT6_9DINO</name>
<evidence type="ECO:0000313" key="5">
    <source>
        <dbReference type="Proteomes" id="UP000604046"/>
    </source>
</evidence>
<dbReference type="CDD" id="cd09272">
    <property type="entry name" value="RNase_HI_RT_Ty1"/>
    <property type="match status" value="1"/>
</dbReference>
<feature type="region of interest" description="Disordered" evidence="2">
    <location>
        <begin position="1576"/>
        <end position="1602"/>
    </location>
</feature>
<sequence>MGMLAQELNVRTESLSKAVTAVADLSSMVRDGAMVLEGQVKDASDERQCLVAQMNRVWKNQEDFSARLLALEGAASRLEESSMQQQAALQELDLKLGGLNLAFDQAREAVQQLQDEDPASLESAVGTMRSQTALLSTTMTRLEALSHDVELANRRVAQQEAASKKDLEQLASVTDATVKLEARCEQIERALEERGQLMAPVPERTVRFQQTSKPPEVAKPTTSWQPLPGTEGTQVQRFEMSPQSLQQPAIDEWYTAEEEGEGPASWDFSWKPPGLFQPQSLGRDMLLKRCPLDSGRAIAAVVASSFGAFFRRRMKEALDRYQQRQSSGVEEDVPSIPPEEREYETRLGVMLIKVLPASIRQPVMERTTSLEEPLSTLLLLESVIERFSPGGTSEMTSLLQYQRCLPTANSYKELLEILRKFDLARTRTTYLQLPGLPAHEVIKSLDGLTRTLERKNPALAMRLNLIRMTPEVMVPSETGVQRMLTTLVQEGRRLQAEDEISKSKSNQVYIEDSQASQAAGRHAGKGKGRSPKDTVCKFHMMERGCMKGEADRSEVLSYITDQSIALTSDETFSARSRSEQGIEDENESDVHPLAGVDQEGRENITPVRHPLWYLVMSPEEFLQWQHNSSWICTRACDQFRRVNSPTAIAIGIWFTLAWEGYPEAISDVEVGEEQIILQARRVLVMHEDGVARQGYVVWVMDTDSGQEQFLALSEWETEEAPRFFPEAKRVFQWATSEQTTPSGETVNGFRTKDGEVVLNASGSEWILGVVRIIEIGGKFSWSSQEAVIEYPYMGQTQKVRCSVLNGLPYLGWSQFSQIRKVLSKHWQDNGFRMKAAAVAAGERENLHIKLEDLVEWTSLEAEAHEVRCEEKGYESLLLKDKLTREDIQQAFDLAALTSTRTSTRTQRAKVMCDGTEGSKVRAWIFGGYAHGGMSGVTKVTKQHPTLAKLLARYFRQEMPDARFGSIAVLDSVALEPHRDNNSKDYLTYITTFTDYDGGELWVQDESGEDFRLIKSDEDPVRGTKISIKEGVYAFDGRRWHGTEPFDGRRLVAAAYTPRNYKCWTEELRMELSELGFPIAETGDLERSQTLEGKSLVAVASKTLAQEDVSRKMIAAFQATAVPFGECLLDSKGWNTLEERRALHTHSFQSPTTACNQGPVLTGSNLTHISSAAEVIDVDDDGDVEGLGESEAVDKSHTEILEPWDLEKYTPATEEDAALCDLWKHCREGLYCKTDEACLRGRGHRRPHRKIAAQDIQDGVISLDLSGPHRKSYAGNKYAVVACVHLKGPQNLSFVRPVPNKEAKTVADAVRDILYQLLSMTGGEQVTFRIHSDQGKEFVAKLTQDALKPFNHFRTFSVPYSHASNGRVEATIDALKSSTATFLLGGGLDVQFWDMVMVHSAKLQRMRALNIPIPKDLPVPGDYVLCRLPADLLPDLTDRTERGIFMGLTEHTANGSKVLVERGGRLVIREVRLPILLNRVSERWRVATHPRSEESIWVSTRGKVAWDAPPASEVLTLEERRGVDVRDPESIPERLAELLDKKRDAESVREIFNLFSHGVLHKGPDAAVASMVNNPTADEHPEKHVAVEDQQADAPDYPTSSKKNRYTVMSYGEEQLANRVEQELIEASIAPAQAEVVGLEGFYGENREAWKMSLEKEDAKMDGALEEALPEELRSKLGLPPDAPLPKPIPSKVVCTLKPNIDGSSEKLEKSRLCACGNFEQGVDDNGEPWSSPNIPPEIVRCFTSLAASNVTWTLGSLDVEAAFLNAEITSGDPVIIMPPKVMKDLGMVRPRTLWIARRLIYGLRRGPTEWERERDHKVDHAKLEAKDGDRHGALHLKPLSLAAGLWKVTNSKGETLGAFCCYVDDGLVVGDAEIIRRVMAFVKSLWAVKGQGVLNKEGAGVEQGIQVDEDMVLLPKTELRFLGVEIEVDGANLALHQHKYMACELRKRGWLDLKGSDCLPTPKEGLLAPPLRDETFEQTKLRAQKEVGTLMWISLRSRPDVAACLGIAATLVATHPEESVRLTRGIWRFLRATWDVRLMFRAKHEETPSQVVRMTADASFAPGGARSRTGYAIFMGDHLISWRSQRQALVAWSATEAELEATATVVQDGAKFQETLSELVGHKLELLLQNDNSGGLTLLTRQRFFTQDMRTRHFAVRCAYVRDQIAVLNIVLEHKGTDTLEADALTKVLSKEKLRQGRLGLRLLKK</sequence>
<evidence type="ECO:0000256" key="1">
    <source>
        <dbReference type="SAM" id="Coils"/>
    </source>
</evidence>
<dbReference type="GO" id="GO:0003676">
    <property type="term" value="F:nucleic acid binding"/>
    <property type="evidence" value="ECO:0007669"/>
    <property type="project" value="InterPro"/>
</dbReference>